<dbReference type="RefSeq" id="WP_116974341.1">
    <property type="nucleotide sequence ID" value="NZ_QPMM01000002.1"/>
</dbReference>
<comment type="caution">
    <text evidence="4">The sequence shown here is derived from an EMBL/GenBank/DDBJ whole genome shotgun (WGS) entry which is preliminary data.</text>
</comment>
<dbReference type="GO" id="GO:0008236">
    <property type="term" value="F:serine-type peptidase activity"/>
    <property type="evidence" value="ECO:0007669"/>
    <property type="project" value="InterPro"/>
</dbReference>
<sequence length="258" mass="29271">MKKRKSKNFVYVFLSLFLVLTACSKNETKDLVDEDKTPPPVEDKFTPQDAGFSFKKLATTTDNITDYLMYIPEGYNEKKTYKWPIVFFLHGVGEMGANVSVLKQVGLSKVVQGKQFIMIAPLCNKGWWNPAALEKLYKEVMAELHVDTTRVYLTGLSMGGYGTWDWGSYYAEHFAAMVPICGGGSVDRMQRLKSMPIWVFHSADDGTVNVSESRVLVDALKKLGSNVKYTEYPDGGHDAWTRAYNTTELYTWLLQQHK</sequence>
<evidence type="ECO:0000256" key="1">
    <source>
        <dbReference type="ARBA" id="ARBA00022729"/>
    </source>
</evidence>
<dbReference type="PANTHER" id="PTHR43037">
    <property type="entry name" value="UNNAMED PRODUCT-RELATED"/>
    <property type="match status" value="1"/>
</dbReference>
<dbReference type="Pfam" id="PF00326">
    <property type="entry name" value="Peptidase_S9"/>
    <property type="match status" value="1"/>
</dbReference>
<protein>
    <submittedName>
        <fullName evidence="4">Phospholipase</fullName>
    </submittedName>
</protein>
<dbReference type="InterPro" id="IPR050955">
    <property type="entry name" value="Plant_Biomass_Hydrol_Est"/>
</dbReference>
<accession>A0A3E1YDE0</accession>
<dbReference type="OrthoDB" id="9764953at2"/>
<dbReference type="SUPFAM" id="SSF53474">
    <property type="entry name" value="alpha/beta-Hydrolases"/>
    <property type="match status" value="1"/>
</dbReference>
<organism evidence="4 5">
    <name type="scientific">Chitinophaga silvatica</name>
    <dbReference type="NCBI Taxonomy" id="2282649"/>
    <lineage>
        <taxon>Bacteria</taxon>
        <taxon>Pseudomonadati</taxon>
        <taxon>Bacteroidota</taxon>
        <taxon>Chitinophagia</taxon>
        <taxon>Chitinophagales</taxon>
        <taxon>Chitinophagaceae</taxon>
        <taxon>Chitinophaga</taxon>
    </lineage>
</organism>
<reference evidence="4 5" key="1">
    <citation type="submission" date="2018-07" db="EMBL/GenBank/DDBJ databases">
        <title>Chitinophaga K2CV101002-2 sp. nov., isolated from a monsoon evergreen broad-leaved forest soil.</title>
        <authorList>
            <person name="Lv Y."/>
        </authorList>
    </citation>
    <scope>NUCLEOTIDE SEQUENCE [LARGE SCALE GENOMIC DNA]</scope>
    <source>
        <strain evidence="4 5">GDMCC 1.1288</strain>
    </source>
</reference>
<evidence type="ECO:0000313" key="5">
    <source>
        <dbReference type="Proteomes" id="UP000260644"/>
    </source>
</evidence>
<dbReference type="PROSITE" id="PS51257">
    <property type="entry name" value="PROKAR_LIPOPROTEIN"/>
    <property type="match status" value="1"/>
</dbReference>
<gene>
    <name evidence="4" type="ORF">DVR12_04815</name>
</gene>
<feature type="chain" id="PRO_5017639120" evidence="2">
    <location>
        <begin position="25"/>
        <end position="258"/>
    </location>
</feature>
<keyword evidence="5" id="KW-1185">Reference proteome</keyword>
<keyword evidence="1 2" id="KW-0732">Signal</keyword>
<evidence type="ECO:0000313" key="4">
    <source>
        <dbReference type="EMBL" id="RFS24532.1"/>
    </source>
</evidence>
<dbReference type="PANTHER" id="PTHR43037:SF1">
    <property type="entry name" value="BLL1128 PROTEIN"/>
    <property type="match status" value="1"/>
</dbReference>
<dbReference type="InterPro" id="IPR001375">
    <property type="entry name" value="Peptidase_S9_cat"/>
</dbReference>
<feature type="signal peptide" evidence="2">
    <location>
        <begin position="1"/>
        <end position="24"/>
    </location>
</feature>
<dbReference type="Gene3D" id="3.40.50.1820">
    <property type="entry name" value="alpha/beta hydrolase"/>
    <property type="match status" value="1"/>
</dbReference>
<dbReference type="AlphaFoldDB" id="A0A3E1YDE0"/>
<dbReference type="EMBL" id="QPMM01000002">
    <property type="protein sequence ID" value="RFS24532.1"/>
    <property type="molecule type" value="Genomic_DNA"/>
</dbReference>
<evidence type="ECO:0000259" key="3">
    <source>
        <dbReference type="Pfam" id="PF00326"/>
    </source>
</evidence>
<dbReference type="InterPro" id="IPR029058">
    <property type="entry name" value="AB_hydrolase_fold"/>
</dbReference>
<evidence type="ECO:0000256" key="2">
    <source>
        <dbReference type="SAM" id="SignalP"/>
    </source>
</evidence>
<proteinExistence type="predicted"/>
<name>A0A3E1YDE0_9BACT</name>
<dbReference type="Proteomes" id="UP000260644">
    <property type="component" value="Unassembled WGS sequence"/>
</dbReference>
<feature type="domain" description="Peptidase S9 prolyl oligopeptidase catalytic" evidence="3">
    <location>
        <begin position="193"/>
        <end position="256"/>
    </location>
</feature>
<dbReference type="GO" id="GO:0006508">
    <property type="term" value="P:proteolysis"/>
    <property type="evidence" value="ECO:0007669"/>
    <property type="project" value="InterPro"/>
</dbReference>